<feature type="region of interest" description="Disordered" evidence="1">
    <location>
        <begin position="1264"/>
        <end position="1301"/>
    </location>
</feature>
<name>A0ABN9U717_9DINO</name>
<dbReference type="Proteomes" id="UP001189429">
    <property type="component" value="Unassembled WGS sequence"/>
</dbReference>
<feature type="compositionally biased region" description="Polar residues" evidence="1">
    <location>
        <begin position="1454"/>
        <end position="1466"/>
    </location>
</feature>
<feature type="region of interest" description="Disordered" evidence="1">
    <location>
        <begin position="1438"/>
        <end position="1466"/>
    </location>
</feature>
<dbReference type="PROSITE" id="PS50994">
    <property type="entry name" value="INTEGRASE"/>
    <property type="match status" value="1"/>
</dbReference>
<reference evidence="3" key="1">
    <citation type="submission" date="2023-10" db="EMBL/GenBank/DDBJ databases">
        <authorList>
            <person name="Chen Y."/>
            <person name="Shah S."/>
            <person name="Dougan E. K."/>
            <person name="Thang M."/>
            <person name="Chan C."/>
        </authorList>
    </citation>
    <scope>NUCLEOTIDE SEQUENCE [LARGE SCALE GENOMIC DNA]</scope>
</reference>
<sequence>MVTLHQCMFGPTDDCGTLVWKTTRMLVPNGSCFSWWLDRACDRGHQRADAVGRGTLLSLANAWPDDLCKTLVSAGTRELARRADLKKLGVGENVANVPSQQTMRLVADEFKLRKDLIDVRMPRRSEAIPPPRGAARRIYATRTDKGVLADFSEVLDAEDKLGCVAGGKLGRPNAARTADLKLSTEFNEDVFLDETEKILSNKTRVMVILDGVSSFRVTIPTAAVRPIAGAGSLRCFLQWWLSWACPPKVLRRGAAKGHVARRFAEIGDKHNTMMGLVPAEAPQLKGRVDRAVDFFKDHFQRLNSDVQPTGSDDPFAWTSAAMITCNNRIWRNGFTLYQYALGRSPNAPAALIEATRATRGETREVGRLLGEHGWRDLAVAQAAEGHARLHLSYRGVPALATPEQARHASRGEAEMVENEDLARQLSQWRGGPALLKGFVCERGPGHDESSGQPARRRRKGDADSDGEGATGDMPAAKTPRAEESPPPPPPRGSRPLSSGRSSLRKRRHLNLERYLKRYHYLEMDTACKMSRLKIYLEMDAACQTLQLATHLRLTQLGRGARRTWARPLRHALRIRSLGKLDGQNLRRILALIDVYTSDLSPTAARQINSDSECVARLSSRVVSRAWKTAFEASALEERRKWIQCDAAGWPSEELAGAEKAGVPPMRQVHADKNEPTRGNLSREQHPLKTKSRNIALGYKDEQLLAGELQTNAPALTDTATAAMTQDDAIQPGWSLEQGDVDLAFLHWWRCLDSSRRVYFRAPTGGAPAVPELGRPFVPEGAILKAKEGICGRSEAPPLLWHEEHRDAIQSLPGASRSKLRPALFVFRDGGGERIGLIGARVDDDLVAGSPDFSANQAAKVGFHRCGRPLEQNDNGAIARNQNECTEGIESTRASAERRKTKGAKATAEERAMLHSGNGQIQWLARAARMDLAFGPAEGQARARDGDLEMQDLLDYNKLMGDAKTDHVNITFPAVESGDMLRQHLVELHHGLGDGTHVDNVEEIKMAEATDCKSLYDLLQKRRAVPSEKRLLIDIESLGNDIEFNSVESTWVNTMQMLADCPTKQDVRAGDYMRYVLRTGECRLTEDPLEEQMISRQPTEEKDRNGECDRSKYTRRRRPADQPFVREGYTYFEDCIADLRCNARVARPAPKHHLRWRMMLGQHEDDIYCEKLDDMVDWPGLDQDIERHEGVNVMLEEGVLAELGENADPDCTADLDDVTKIYIMGATSAETEEIGAGAAGAGATLVVCAVRRMVVDQCECQPRTRKKANHNIPVPDDNGEWVEVPGGPEQSGRPTSKKKATRLPLDKARTLHERLKHASYKKVEHDLGDVLEDDILEAYQLVVAGRSKCRRASHVTQEVPKGKGNEKGKGKSQSACGFDPDKCIHPADQLTTTGTNQYNEKVRCRLCDALLLDRDAVWWSEEKEFRVEAKAIRLERQKRELWSRSTAPTPGRFSKGQTSTATQSLRT</sequence>
<keyword evidence="4" id="KW-1185">Reference proteome</keyword>
<proteinExistence type="predicted"/>
<feature type="compositionally biased region" description="Basic and acidic residues" evidence="1">
    <location>
        <begin position="1359"/>
        <end position="1368"/>
    </location>
</feature>
<feature type="region of interest" description="Disordered" evidence="1">
    <location>
        <begin position="1093"/>
        <end position="1118"/>
    </location>
</feature>
<accession>A0ABN9U717</accession>
<dbReference type="EMBL" id="CAUYUJ010015504">
    <property type="protein sequence ID" value="CAK0854830.1"/>
    <property type="molecule type" value="Genomic_DNA"/>
</dbReference>
<feature type="region of interest" description="Disordered" evidence="1">
    <location>
        <begin position="1353"/>
        <end position="1374"/>
    </location>
</feature>
<comment type="caution">
    <text evidence="3">The sequence shown here is derived from an EMBL/GenBank/DDBJ whole genome shotgun (WGS) entry which is preliminary data.</text>
</comment>
<protein>
    <recommendedName>
        <fullName evidence="2">Integrase catalytic domain-containing protein</fullName>
    </recommendedName>
</protein>
<evidence type="ECO:0000313" key="4">
    <source>
        <dbReference type="Proteomes" id="UP001189429"/>
    </source>
</evidence>
<organism evidence="3 4">
    <name type="scientific">Prorocentrum cordatum</name>
    <dbReference type="NCBI Taxonomy" id="2364126"/>
    <lineage>
        <taxon>Eukaryota</taxon>
        <taxon>Sar</taxon>
        <taxon>Alveolata</taxon>
        <taxon>Dinophyceae</taxon>
        <taxon>Prorocentrales</taxon>
        <taxon>Prorocentraceae</taxon>
        <taxon>Prorocentrum</taxon>
    </lineage>
</organism>
<evidence type="ECO:0000313" key="3">
    <source>
        <dbReference type="EMBL" id="CAK0854830.1"/>
    </source>
</evidence>
<feature type="region of interest" description="Disordered" evidence="1">
    <location>
        <begin position="436"/>
        <end position="505"/>
    </location>
</feature>
<dbReference type="InterPro" id="IPR001584">
    <property type="entry name" value="Integrase_cat-core"/>
</dbReference>
<feature type="compositionally biased region" description="Basic and acidic residues" evidence="1">
    <location>
        <begin position="1097"/>
        <end position="1111"/>
    </location>
</feature>
<gene>
    <name evidence="3" type="ORF">PCOR1329_LOCUS45776</name>
</gene>
<evidence type="ECO:0000259" key="2">
    <source>
        <dbReference type="PROSITE" id="PS50994"/>
    </source>
</evidence>
<feature type="domain" description="Integrase catalytic" evidence="2">
    <location>
        <begin position="168"/>
        <end position="353"/>
    </location>
</feature>
<evidence type="ECO:0000256" key="1">
    <source>
        <dbReference type="SAM" id="MobiDB-lite"/>
    </source>
</evidence>